<dbReference type="PANTHER" id="PTHR31286:SF99">
    <property type="entry name" value="DUF4283 DOMAIN-CONTAINING PROTEIN"/>
    <property type="match status" value="1"/>
</dbReference>
<dbReference type="EMBL" id="BKCJ010078445">
    <property type="protein sequence ID" value="GEW88149.1"/>
    <property type="molecule type" value="Genomic_DNA"/>
</dbReference>
<comment type="caution">
    <text evidence="3">The sequence shown here is derived from an EMBL/GenBank/DDBJ whole genome shotgun (WGS) entry which is preliminary data.</text>
</comment>
<dbReference type="InterPro" id="IPR025558">
    <property type="entry name" value="DUF4283"/>
</dbReference>
<feature type="compositionally biased region" description="Basic residues" evidence="1">
    <location>
        <begin position="236"/>
        <end position="246"/>
    </location>
</feature>
<feature type="compositionally biased region" description="Basic residues" evidence="1">
    <location>
        <begin position="336"/>
        <end position="346"/>
    </location>
</feature>
<feature type="compositionally biased region" description="Polar residues" evidence="1">
    <location>
        <begin position="297"/>
        <end position="308"/>
    </location>
</feature>
<dbReference type="Pfam" id="PF14111">
    <property type="entry name" value="DUF4283"/>
    <property type="match status" value="1"/>
</dbReference>
<name>A0A699H0L8_TANCI</name>
<sequence>MDSRDNEGMKSTSFASMFKDNTSKKTVHLSELRNDECVSGADVSVRMACVDEVSGRFANTLYGYFIGKRLVFPIVENYDKNTWAKYGVERIMSSNGFFFFQFATKEGMEQVLENGPWLIRRIDLNYCQVRSSIMLDAYTSTMCLNSWGRNTYARALIGVSSTSDLVKSLIVDIPFQNGPGHSLETIDIEYEWKPPRCYTCKILDHMDEHCPKKPKTTTTTPTPVTDDGFVKETRKGKGKHASKPRHINGETVHKNTQPTANKVSSKSDDINIISFKNSFDALKDQDDVFETDKSDWQKSNNSESTVNDGDSEEVKNVFVRDNGKPIDGLVNDAQKKVKASPRKIPRKTGIWSG</sequence>
<dbReference type="AlphaFoldDB" id="A0A699H0L8"/>
<evidence type="ECO:0000256" key="1">
    <source>
        <dbReference type="SAM" id="MobiDB-lite"/>
    </source>
</evidence>
<dbReference type="PANTHER" id="PTHR31286">
    <property type="entry name" value="GLYCINE-RICH CELL WALL STRUCTURAL PROTEIN 1.8-LIKE"/>
    <property type="match status" value="1"/>
</dbReference>
<organism evidence="3">
    <name type="scientific">Tanacetum cinerariifolium</name>
    <name type="common">Dalmatian daisy</name>
    <name type="synonym">Chrysanthemum cinerariifolium</name>
    <dbReference type="NCBI Taxonomy" id="118510"/>
    <lineage>
        <taxon>Eukaryota</taxon>
        <taxon>Viridiplantae</taxon>
        <taxon>Streptophyta</taxon>
        <taxon>Embryophyta</taxon>
        <taxon>Tracheophyta</taxon>
        <taxon>Spermatophyta</taxon>
        <taxon>Magnoliopsida</taxon>
        <taxon>eudicotyledons</taxon>
        <taxon>Gunneridae</taxon>
        <taxon>Pentapetalae</taxon>
        <taxon>asterids</taxon>
        <taxon>campanulids</taxon>
        <taxon>Asterales</taxon>
        <taxon>Asteraceae</taxon>
        <taxon>Asteroideae</taxon>
        <taxon>Anthemideae</taxon>
        <taxon>Anthemidinae</taxon>
        <taxon>Tanacetum</taxon>
    </lineage>
</organism>
<accession>A0A699H0L8</accession>
<evidence type="ECO:0000313" key="3">
    <source>
        <dbReference type="EMBL" id="GEW88149.1"/>
    </source>
</evidence>
<feature type="region of interest" description="Disordered" evidence="1">
    <location>
        <begin position="213"/>
        <end position="266"/>
    </location>
</feature>
<dbReference type="InterPro" id="IPR040256">
    <property type="entry name" value="At4g02000-like"/>
</dbReference>
<feature type="region of interest" description="Disordered" evidence="1">
    <location>
        <begin position="292"/>
        <end position="353"/>
    </location>
</feature>
<proteinExistence type="predicted"/>
<feature type="compositionally biased region" description="Polar residues" evidence="1">
    <location>
        <begin position="254"/>
        <end position="264"/>
    </location>
</feature>
<evidence type="ECO:0000259" key="2">
    <source>
        <dbReference type="Pfam" id="PF14111"/>
    </source>
</evidence>
<feature type="domain" description="DUF4283" evidence="2">
    <location>
        <begin position="56"/>
        <end position="121"/>
    </location>
</feature>
<protein>
    <recommendedName>
        <fullName evidence="2">DUF4283 domain-containing protein</fullName>
    </recommendedName>
</protein>
<gene>
    <name evidence="3" type="ORF">Tci_260125</name>
</gene>
<reference evidence="3" key="1">
    <citation type="journal article" date="2019" name="Sci. Rep.">
        <title>Draft genome of Tanacetum cinerariifolium, the natural source of mosquito coil.</title>
        <authorList>
            <person name="Yamashiro T."/>
            <person name="Shiraishi A."/>
            <person name="Satake H."/>
            <person name="Nakayama K."/>
        </authorList>
    </citation>
    <scope>NUCLEOTIDE SEQUENCE</scope>
</reference>